<sequence>MAAQPDDALRAHFTDAAIPESAAADLVRLVHGVLPQPEDAESADAATILSALRMLRALRVELADWEPRLIDAARTLGVSWNDLAPALGVASRQAAERRYLRLRPARPDEAGDTRDQRVQNERDRRAEDRAVLDWARRHAVALRRIAARVAELSDPPETARRNVEVVRRTLGEDDPAALLAPLRDARETLGESHPDLARSIDELIDRTDAVRGSTREHRNADHGGSTG</sequence>
<accession>A0A010ZVQ5</accession>
<name>A0A010ZVQ5_9ACTN</name>
<dbReference type="PATRIC" id="fig|927661.3.peg.2350"/>
<dbReference type="OrthoDB" id="3827740at2"/>
<feature type="compositionally biased region" description="Basic and acidic residues" evidence="1">
    <location>
        <begin position="207"/>
        <end position="221"/>
    </location>
</feature>
<organism evidence="2 3">
    <name type="scientific">Cryptosporangium arvum DSM 44712</name>
    <dbReference type="NCBI Taxonomy" id="927661"/>
    <lineage>
        <taxon>Bacteria</taxon>
        <taxon>Bacillati</taxon>
        <taxon>Actinomycetota</taxon>
        <taxon>Actinomycetes</taxon>
        <taxon>Cryptosporangiales</taxon>
        <taxon>Cryptosporangiaceae</taxon>
        <taxon>Cryptosporangium</taxon>
    </lineage>
</organism>
<proteinExistence type="predicted"/>
<protein>
    <submittedName>
        <fullName evidence="2">Uncharacterized protein</fullName>
    </submittedName>
</protein>
<evidence type="ECO:0000313" key="2">
    <source>
        <dbReference type="EMBL" id="EXG81277.1"/>
    </source>
</evidence>
<feature type="region of interest" description="Disordered" evidence="1">
    <location>
        <begin position="207"/>
        <end position="227"/>
    </location>
</feature>
<dbReference type="EMBL" id="JFBT01000001">
    <property type="protein sequence ID" value="EXG81277.1"/>
    <property type="molecule type" value="Genomic_DNA"/>
</dbReference>
<evidence type="ECO:0000313" key="3">
    <source>
        <dbReference type="Proteomes" id="UP000021053"/>
    </source>
</evidence>
<dbReference type="RefSeq" id="WP_035850547.1">
    <property type="nucleotide sequence ID" value="NZ_KK073874.1"/>
</dbReference>
<gene>
    <name evidence="2" type="ORF">CryarDRAFT_2387</name>
</gene>
<dbReference type="Proteomes" id="UP000021053">
    <property type="component" value="Unassembled WGS sequence"/>
</dbReference>
<comment type="caution">
    <text evidence="2">The sequence shown here is derived from an EMBL/GenBank/DDBJ whole genome shotgun (WGS) entry which is preliminary data.</text>
</comment>
<dbReference type="HOGENOM" id="CLU_106204_0_0_11"/>
<evidence type="ECO:0000256" key="1">
    <source>
        <dbReference type="SAM" id="MobiDB-lite"/>
    </source>
</evidence>
<keyword evidence="3" id="KW-1185">Reference proteome</keyword>
<feature type="region of interest" description="Disordered" evidence="1">
    <location>
        <begin position="101"/>
        <end position="125"/>
    </location>
</feature>
<reference evidence="2 3" key="1">
    <citation type="submission" date="2013-07" db="EMBL/GenBank/DDBJ databases">
        <authorList>
            <consortium name="DOE Joint Genome Institute"/>
            <person name="Eisen J."/>
            <person name="Huntemann M."/>
            <person name="Han J."/>
            <person name="Chen A."/>
            <person name="Kyrpides N."/>
            <person name="Mavromatis K."/>
            <person name="Markowitz V."/>
            <person name="Palaniappan K."/>
            <person name="Ivanova N."/>
            <person name="Schaumberg A."/>
            <person name="Pati A."/>
            <person name="Liolios K."/>
            <person name="Nordberg H.P."/>
            <person name="Cantor M.N."/>
            <person name="Hua S.X."/>
            <person name="Woyke T."/>
        </authorList>
    </citation>
    <scope>NUCLEOTIDE SEQUENCE [LARGE SCALE GENOMIC DNA]</scope>
    <source>
        <strain evidence="2 3">DSM 44712</strain>
    </source>
</reference>
<dbReference type="AlphaFoldDB" id="A0A010ZVQ5"/>